<comment type="caution">
    <text evidence="10">The sequence shown here is derived from an EMBL/GenBank/DDBJ whole genome shotgun (WGS) entry which is preliminary data.</text>
</comment>
<evidence type="ECO:0000259" key="9">
    <source>
        <dbReference type="Pfam" id="PF08648"/>
    </source>
</evidence>
<keyword evidence="7" id="KW-0539">Nucleus</keyword>
<feature type="compositionally biased region" description="Acidic residues" evidence="8">
    <location>
        <begin position="231"/>
        <end position="250"/>
    </location>
</feature>
<comment type="subcellular location">
    <subcellularLocation>
        <location evidence="2">Nucleus</location>
    </subcellularLocation>
</comment>
<gene>
    <name evidence="10" type="ORF">FFLO_05076</name>
</gene>
<sequence length="307" mass="35278">MSTREPGDIPSAPRGPSDGYRRDRDREGDSGRRYEDRDAGRNYGSGSGSRRYEDDYRRGGGRGGGYDRGRSDRDRDRGHGDRHDRRPYDDDRRREGHRVGDRDGGGGYRDRDGDRDRRNGRPYDRPFPEQPPSRTRSRSPIRPLDKKSIEEGRRQRELERAQRAQRGESVHSASGSATGPPGTPNFSSRQQDHRRDRERSPAPYRRPRDQRGEHVDKGPMREDRSKSEEGEGRDEEEEDDGDMAAEEDEMAAMLGFGGFGSTKNQKVKGNVEGAAQIQQQRTWRQYMNRRGGFNRPLDPVKEPKVWH</sequence>
<keyword evidence="6" id="KW-0508">mRNA splicing</keyword>
<comment type="similarity">
    <text evidence="3">Belongs to the SNUT3 family.</text>
</comment>
<feature type="compositionally biased region" description="Basic and acidic residues" evidence="8">
    <location>
        <begin position="143"/>
        <end position="169"/>
    </location>
</feature>
<feature type="compositionally biased region" description="Low complexity" evidence="8">
    <location>
        <begin position="132"/>
        <end position="142"/>
    </location>
</feature>
<organism evidence="10 11">
    <name type="scientific">Filobasidium floriforme</name>
    <dbReference type="NCBI Taxonomy" id="5210"/>
    <lineage>
        <taxon>Eukaryota</taxon>
        <taxon>Fungi</taxon>
        <taxon>Dikarya</taxon>
        <taxon>Basidiomycota</taxon>
        <taxon>Agaricomycotina</taxon>
        <taxon>Tremellomycetes</taxon>
        <taxon>Filobasidiales</taxon>
        <taxon>Filobasidiaceae</taxon>
        <taxon>Filobasidium</taxon>
    </lineage>
</organism>
<dbReference type="Pfam" id="PF08648">
    <property type="entry name" value="SNRNP27"/>
    <property type="match status" value="1"/>
</dbReference>
<protein>
    <recommendedName>
        <fullName evidence="9">U4/U6.U5 small nuclear ribonucleoprotein 27kDa protein domain-containing protein</fullName>
    </recommendedName>
</protein>
<keyword evidence="11" id="KW-1185">Reference proteome</keyword>
<dbReference type="AlphaFoldDB" id="A0A8K0JIV8"/>
<evidence type="ECO:0000256" key="2">
    <source>
        <dbReference type="ARBA" id="ARBA00004123"/>
    </source>
</evidence>
<accession>A0A8K0JIV8</accession>
<dbReference type="GO" id="GO:0071011">
    <property type="term" value="C:precatalytic spliceosome"/>
    <property type="evidence" value="ECO:0007669"/>
    <property type="project" value="TreeGrafter"/>
</dbReference>
<dbReference type="Proteomes" id="UP000812966">
    <property type="component" value="Unassembled WGS sequence"/>
</dbReference>
<feature type="compositionally biased region" description="Basic and acidic residues" evidence="8">
    <location>
        <begin position="19"/>
        <end position="40"/>
    </location>
</feature>
<evidence type="ECO:0000256" key="3">
    <source>
        <dbReference type="ARBA" id="ARBA00008218"/>
    </source>
</evidence>
<evidence type="ECO:0000256" key="7">
    <source>
        <dbReference type="ARBA" id="ARBA00023242"/>
    </source>
</evidence>
<proteinExistence type="inferred from homology"/>
<dbReference type="EMBL" id="JABELV010000120">
    <property type="protein sequence ID" value="KAG7530360.1"/>
    <property type="molecule type" value="Genomic_DNA"/>
</dbReference>
<dbReference type="PANTHER" id="PTHR31077:SF1">
    <property type="entry name" value="U4_U6.U5 SMALL NUCLEAR RIBONUCLEOPROTEIN 27 KDA PROTEIN"/>
    <property type="match status" value="1"/>
</dbReference>
<keyword evidence="5" id="KW-0507">mRNA processing</keyword>
<feature type="region of interest" description="Disordered" evidence="8">
    <location>
        <begin position="1"/>
        <end position="276"/>
    </location>
</feature>
<dbReference type="InterPro" id="IPR013957">
    <property type="entry name" value="SNRNP27"/>
</dbReference>
<comment type="function">
    <text evidence="1">May play a role in mRNA splicing.</text>
</comment>
<dbReference type="GO" id="GO:0008380">
    <property type="term" value="P:RNA splicing"/>
    <property type="evidence" value="ECO:0007669"/>
    <property type="project" value="UniProtKB-KW"/>
</dbReference>
<dbReference type="PANTHER" id="PTHR31077">
    <property type="entry name" value="U4/U6.U5 SMALL NUCLEAR RIBONUCLEOPROTEIN 27 KDA PROTEIN"/>
    <property type="match status" value="1"/>
</dbReference>
<evidence type="ECO:0000256" key="5">
    <source>
        <dbReference type="ARBA" id="ARBA00022664"/>
    </source>
</evidence>
<feature type="compositionally biased region" description="Basic and acidic residues" evidence="8">
    <location>
        <begin position="190"/>
        <end position="230"/>
    </location>
</feature>
<evidence type="ECO:0000256" key="8">
    <source>
        <dbReference type="SAM" id="MobiDB-lite"/>
    </source>
</evidence>
<evidence type="ECO:0000256" key="1">
    <source>
        <dbReference type="ARBA" id="ARBA00003632"/>
    </source>
</evidence>
<name>A0A8K0JIV8_9TREE</name>
<evidence type="ECO:0000313" key="11">
    <source>
        <dbReference type="Proteomes" id="UP000812966"/>
    </source>
</evidence>
<evidence type="ECO:0000256" key="6">
    <source>
        <dbReference type="ARBA" id="ARBA00023187"/>
    </source>
</evidence>
<evidence type="ECO:0000256" key="4">
    <source>
        <dbReference type="ARBA" id="ARBA00011825"/>
    </source>
</evidence>
<dbReference type="GO" id="GO:0006397">
    <property type="term" value="P:mRNA processing"/>
    <property type="evidence" value="ECO:0007669"/>
    <property type="project" value="UniProtKB-KW"/>
</dbReference>
<feature type="compositionally biased region" description="Basic and acidic residues" evidence="8">
    <location>
        <begin position="65"/>
        <end position="127"/>
    </location>
</feature>
<feature type="domain" description="U4/U6.U5 small nuclear ribonucleoprotein 27kDa protein" evidence="9">
    <location>
        <begin position="246"/>
        <end position="300"/>
    </location>
</feature>
<evidence type="ECO:0000313" key="10">
    <source>
        <dbReference type="EMBL" id="KAG7530360.1"/>
    </source>
</evidence>
<comment type="subunit">
    <text evidence="4">Part of a tri-snRNP complex.</text>
</comment>
<reference evidence="10" key="1">
    <citation type="submission" date="2020-04" db="EMBL/GenBank/DDBJ databases">
        <title>Analysis of mating type loci in Filobasidium floriforme.</title>
        <authorList>
            <person name="Nowrousian M."/>
        </authorList>
    </citation>
    <scope>NUCLEOTIDE SEQUENCE</scope>
    <source>
        <strain evidence="10">CBS 6242</strain>
    </source>
</reference>